<dbReference type="InParanoid" id="D2VPI3"/>
<dbReference type="KEGG" id="ngr:NAEGRDRAFT_70870"/>
<dbReference type="Proteomes" id="UP000006671">
    <property type="component" value="Unassembled WGS sequence"/>
</dbReference>
<proteinExistence type="predicted"/>
<sequence length="356" mass="41446">MLLMMIVLGGDVDDIANDCITRTNDEYCLLLFEDLPLEIRVHILWYCSGDSLQSLAQVNHFYNHLIFGGGGKSMNSDDEYSGYRNSLWKSKLKGLMNLWVDQINENITNHFVYTSMLDNFTENSLDSYIKKQLFKDGENNYRDLVKQLLEIKFKYQEEATCEKSDTGVTINGRYIRNNDIKDWNSFLCQNYYLTNRIEQVNGLFTFKGYEIVINEYFACQNSWRILFGIGIDFNTFNNDKSTTQYLRENKGFAYIVDSKRVKILGNHISDASNIIDTEIVKIGERFSLYINFEENLVYFFRNGVHVMTIESSMEDNVIYYPIIALCPKKAVTLYPLLSCNYILNPNAPKRGEKPRL</sequence>
<name>D2VPI3_NAEGR</name>
<dbReference type="AlphaFoldDB" id="D2VPI3"/>
<organism evidence="2">
    <name type="scientific">Naegleria gruberi</name>
    <name type="common">Amoeba</name>
    <dbReference type="NCBI Taxonomy" id="5762"/>
    <lineage>
        <taxon>Eukaryota</taxon>
        <taxon>Discoba</taxon>
        <taxon>Heterolobosea</taxon>
        <taxon>Tetramitia</taxon>
        <taxon>Eutetramitia</taxon>
        <taxon>Vahlkampfiidae</taxon>
        <taxon>Naegleria</taxon>
    </lineage>
</organism>
<keyword evidence="2" id="KW-1185">Reference proteome</keyword>
<dbReference type="EMBL" id="GG738887">
    <property type="protein sequence ID" value="EFC41214.1"/>
    <property type="molecule type" value="Genomic_DNA"/>
</dbReference>
<dbReference type="InterPro" id="IPR036047">
    <property type="entry name" value="F-box-like_dom_sf"/>
</dbReference>
<reference evidence="1 2" key="1">
    <citation type="journal article" date="2010" name="Cell">
        <title>The genome of Naegleria gruberi illuminates early eukaryotic versatility.</title>
        <authorList>
            <person name="Fritz-Laylin L.K."/>
            <person name="Prochnik S.E."/>
            <person name="Ginger M.L."/>
            <person name="Dacks J.B."/>
            <person name="Carpenter M.L."/>
            <person name="Field M.C."/>
            <person name="Kuo A."/>
            <person name="Paredez A."/>
            <person name="Chapman J."/>
            <person name="Pham J."/>
            <person name="Shu S."/>
            <person name="Neupane R."/>
            <person name="Cipriano M."/>
            <person name="Mancuso J."/>
            <person name="Tu H."/>
            <person name="Salamov A."/>
            <person name="Lindquist E."/>
            <person name="Shapiro H."/>
            <person name="Lucas S."/>
            <person name="Grigoriev I.V."/>
            <person name="Cande W.Z."/>
            <person name="Fulton C."/>
            <person name="Rokhsar D.S."/>
            <person name="Dawson S.C."/>
        </authorList>
    </citation>
    <scope>NUCLEOTIDE SEQUENCE [LARGE SCALE GENOMIC DNA]</scope>
    <source>
        <strain evidence="1 2">NEG-M</strain>
    </source>
</reference>
<protein>
    <recommendedName>
        <fullName evidence="3">F-box domain-containing protein</fullName>
    </recommendedName>
</protein>
<dbReference type="SUPFAM" id="SSF81383">
    <property type="entry name" value="F-box domain"/>
    <property type="match status" value="1"/>
</dbReference>
<dbReference type="RefSeq" id="XP_002673958.1">
    <property type="nucleotide sequence ID" value="XM_002673912.1"/>
</dbReference>
<gene>
    <name evidence="1" type="ORF">NAEGRDRAFT_70870</name>
</gene>
<dbReference type="GeneID" id="8854996"/>
<accession>D2VPI3</accession>
<dbReference type="CDD" id="cd09917">
    <property type="entry name" value="F-box_SF"/>
    <property type="match status" value="1"/>
</dbReference>
<evidence type="ECO:0000313" key="2">
    <source>
        <dbReference type="Proteomes" id="UP000006671"/>
    </source>
</evidence>
<evidence type="ECO:0008006" key="3">
    <source>
        <dbReference type="Google" id="ProtNLM"/>
    </source>
</evidence>
<evidence type="ECO:0000313" key="1">
    <source>
        <dbReference type="EMBL" id="EFC41214.1"/>
    </source>
</evidence>
<dbReference type="VEuPathDB" id="AmoebaDB:NAEGRDRAFT_70870"/>